<reference evidence="2 3" key="1">
    <citation type="submission" date="2019-10" db="EMBL/GenBank/DDBJ databases">
        <authorList>
            <person name="Nie G."/>
            <person name="Ming H."/>
            <person name="Yi B."/>
        </authorList>
    </citation>
    <scope>NUCLEOTIDE SEQUENCE [LARGE SCALE GENOMIC DNA]</scope>
    <source>
        <strain evidence="2 3">CFH 90414</strain>
    </source>
</reference>
<evidence type="ECO:0000313" key="2">
    <source>
        <dbReference type="EMBL" id="MRG59968.1"/>
    </source>
</evidence>
<evidence type="ECO:0008006" key="4">
    <source>
        <dbReference type="Google" id="ProtNLM"/>
    </source>
</evidence>
<evidence type="ECO:0000313" key="3">
    <source>
        <dbReference type="Proteomes" id="UP000431080"/>
    </source>
</evidence>
<comment type="caution">
    <text evidence="2">The sequence shown here is derived from an EMBL/GenBank/DDBJ whole genome shotgun (WGS) entry which is preliminary data.</text>
</comment>
<keyword evidence="3" id="KW-1185">Reference proteome</keyword>
<accession>A0A6I2FG83</accession>
<dbReference type="Proteomes" id="UP000431080">
    <property type="component" value="Unassembled WGS sequence"/>
</dbReference>
<feature type="compositionally biased region" description="Gly residues" evidence="1">
    <location>
        <begin position="411"/>
        <end position="429"/>
    </location>
</feature>
<evidence type="ECO:0000256" key="1">
    <source>
        <dbReference type="SAM" id="MobiDB-lite"/>
    </source>
</evidence>
<sequence>MAGFWGKRKREEQELQAQDADLAQRAKSALVAADERVRVTADELVFAEAELGSEATADLRTALASVREHLGEAFRLNQLNHDEIPDTAEELRSRNARIAQLCDWAEDLLDERTSALAEKIARARRAPEIIAGVRADASRLRSRIPHARETIERLAARYSHEALAQVESNPAEAEQLLGFAEHSSGVAERRREAGQREQANLALEASTESVRRAAALLDAVETFEVEALRAESTLAAIVEDSRGDIAVALNEPYNAGVTAAITQLQGALAALPAAGVNVDPFTQLNRLREANAGLDAAIAAARERAARPIPPLEHVQHAIDDADRQLAVASNVIAGHRGWIGADARTRLAESERIRLDLDRFLGAPAATITVIDEDHREQAMAMARRVAYLAGEALQLAQRDIDSSRPQDPYGGGGNWGGGPGWGGGRRGGGGDMMGGILGGLVIGSVLDGIFD</sequence>
<proteinExistence type="predicted"/>
<dbReference type="AlphaFoldDB" id="A0A6I2FG83"/>
<dbReference type="RefSeq" id="WP_153684437.1">
    <property type="nucleotide sequence ID" value="NZ_WJIF01000004.1"/>
</dbReference>
<gene>
    <name evidence="2" type="ORF">GE115_08815</name>
</gene>
<feature type="region of interest" description="Disordered" evidence="1">
    <location>
        <begin position="402"/>
        <end position="429"/>
    </location>
</feature>
<name>A0A6I2FG83_9MICO</name>
<organism evidence="2 3">
    <name type="scientific">Agromyces agglutinans</name>
    <dbReference type="NCBI Taxonomy" id="2662258"/>
    <lineage>
        <taxon>Bacteria</taxon>
        <taxon>Bacillati</taxon>
        <taxon>Actinomycetota</taxon>
        <taxon>Actinomycetes</taxon>
        <taxon>Micrococcales</taxon>
        <taxon>Microbacteriaceae</taxon>
        <taxon>Agromyces</taxon>
    </lineage>
</organism>
<dbReference type="EMBL" id="WJIF01000004">
    <property type="protein sequence ID" value="MRG59968.1"/>
    <property type="molecule type" value="Genomic_DNA"/>
</dbReference>
<protein>
    <recommendedName>
        <fullName evidence="4">TPM domain-containing protein</fullName>
    </recommendedName>
</protein>